<dbReference type="STRING" id="1915.SLINC_2765"/>
<dbReference type="SUPFAM" id="SSF52540">
    <property type="entry name" value="P-loop containing nucleoside triphosphate hydrolases"/>
    <property type="match status" value="1"/>
</dbReference>
<protein>
    <submittedName>
        <fullName evidence="3">Putative large ATP-binding protein</fullName>
    </submittedName>
</protein>
<dbReference type="InterPro" id="IPR043504">
    <property type="entry name" value="Peptidase_S1_PA_chymotrypsin"/>
</dbReference>
<dbReference type="AlphaFoldDB" id="A0A1B1M8N4"/>
<evidence type="ECO:0000313" key="4">
    <source>
        <dbReference type="Proteomes" id="UP000092598"/>
    </source>
</evidence>
<dbReference type="Gene3D" id="3.80.10.10">
    <property type="entry name" value="Ribonuclease Inhibitor"/>
    <property type="match status" value="1"/>
</dbReference>
<accession>A0A1B1M8N4</accession>
<dbReference type="PROSITE" id="PS00213">
    <property type="entry name" value="LIPOCALIN"/>
    <property type="match status" value="1"/>
</dbReference>
<dbReference type="PATRIC" id="fig|1915.4.peg.3052"/>
<dbReference type="InterPro" id="IPR009003">
    <property type="entry name" value="Peptidase_S1_PA"/>
</dbReference>
<evidence type="ECO:0000313" key="3">
    <source>
        <dbReference type="EMBL" id="ANS64989.1"/>
    </source>
</evidence>
<dbReference type="GO" id="GO:0005524">
    <property type="term" value="F:ATP binding"/>
    <property type="evidence" value="ECO:0007669"/>
    <property type="project" value="UniProtKB-KW"/>
</dbReference>
<dbReference type="PANTHER" id="PTHR46844:SF1">
    <property type="entry name" value="SLR5058 PROTEIN"/>
    <property type="match status" value="1"/>
</dbReference>
<keyword evidence="1" id="KW-0547">Nucleotide-binding</keyword>
<dbReference type="InterPro" id="IPR007111">
    <property type="entry name" value="NACHT_NTPase"/>
</dbReference>
<evidence type="ECO:0000256" key="2">
    <source>
        <dbReference type="ARBA" id="ARBA00022840"/>
    </source>
</evidence>
<dbReference type="PROSITE" id="PS50837">
    <property type="entry name" value="NACHT"/>
    <property type="match status" value="1"/>
</dbReference>
<dbReference type="Gene3D" id="3.40.50.300">
    <property type="entry name" value="P-loop containing nucleotide triphosphate hydrolases"/>
    <property type="match status" value="1"/>
</dbReference>
<keyword evidence="4" id="KW-1185">Reference proteome</keyword>
<sequence length="1040" mass="115001">MIGGRVLDRVVVVLGAGQGTGVLLDRRTVMTARHVIEGVDAVEVIHPAADAPVTCTVLWADRESDVALLQATDDVISAERAAPLGSLRVGTVATWSPLAHCQIVGFPQIQRYGERGEDLEYDQYRAAVLPMAGHMRDVLVCELDRPAADERGGGTSPFLGLSGAPVFAGAVLLGVVTQVPKGRHHMRVEAVSAEAVLDMFAGDGHRCEQITDVHPQDDQFEARYASDLRSQYRKTEIFGIDELGRSEASWDLDTAYLSLEAEGAHGTIRHRIDTLLTDRPRVLLRGEAGAGKTTLVWWLAAHAANGTLDEDLAQLNGLVPFVVPLREVHARGGRFPAVSELLSAGRVIGDAPPDGWVRRVLEAGRGLLLVDGLDEVPEREREEARRWLSILLDRYPHTRCVATVRPNAVEKDWLVQEDFAELTLLPMSDEDIRAFVGTWHEAARLECGHLYDVRRGAEEQGRLSSLEQGLIHQLDDNTALSELARTPLLCAVICALHRRRGGLLPTTRWSLYQAALAMLLGGRDAGRGVRDTSPLSLDSGEQHALLQRMAIWLARTGQQQMTRYQAVQQLGLAMRDMSQISAKGKPEQILRYLLDRSGLLQERTDDAIQFIHRTFQDFLAAKEFHESGYILELLQRARDEVWRDVIVLAVGHATRKDAHKLIKGLVKFGDAEQGDDERTYLHLLAARCATSLLSLDAELMDLVRRRVRTMLPPMKPGLGNELVALGDWAVELLPGPEGLDDDQAFATAHVLARIRTTRARQAFRAFTSLPSCRSLFVDGWDWQPVDDYARDVLSGMDFPFMHVDTLSKLVHLRSLGSISELDVSGPYSAEELDAYLPTDGIETLWISGNEEIASLEFLRTRADLMSLGLYAARLTCEQLRPLGRMPGLRSLVLTGTPLDGWSGLVRLPAVSRLTVASDDSGWLTRMNEWTGLERLKVDLGNVQPDLARCEPVSQVRSLHLPYQSDQTDIAQVRRVFPELKSLVLHFVLWSHGRGVLDLTPLLDLPGLHVTLEGAGREGMPVVGADKFGNRFTDEINYQGS</sequence>
<dbReference type="KEGG" id="sls:SLINC_2765"/>
<dbReference type="EMBL" id="CP016438">
    <property type="protein sequence ID" value="ANS64989.1"/>
    <property type="molecule type" value="Genomic_DNA"/>
</dbReference>
<dbReference type="InterPro" id="IPR022272">
    <property type="entry name" value="Lipocalin_CS"/>
</dbReference>
<proteinExistence type="predicted"/>
<dbReference type="Proteomes" id="UP000092598">
    <property type="component" value="Chromosome"/>
</dbReference>
<evidence type="ECO:0000256" key="1">
    <source>
        <dbReference type="ARBA" id="ARBA00022741"/>
    </source>
</evidence>
<dbReference type="PANTHER" id="PTHR46844">
    <property type="entry name" value="SLR5058 PROTEIN"/>
    <property type="match status" value="1"/>
</dbReference>
<organism evidence="3 4">
    <name type="scientific">Streptomyces lincolnensis</name>
    <dbReference type="NCBI Taxonomy" id="1915"/>
    <lineage>
        <taxon>Bacteria</taxon>
        <taxon>Bacillati</taxon>
        <taxon>Actinomycetota</taxon>
        <taxon>Actinomycetes</taxon>
        <taxon>Kitasatosporales</taxon>
        <taxon>Streptomycetaceae</taxon>
        <taxon>Streptomyces</taxon>
    </lineage>
</organism>
<dbReference type="SUPFAM" id="SSF50494">
    <property type="entry name" value="Trypsin-like serine proteases"/>
    <property type="match status" value="1"/>
</dbReference>
<dbReference type="Pfam" id="PF05729">
    <property type="entry name" value="NACHT"/>
    <property type="match status" value="1"/>
</dbReference>
<dbReference type="InterPro" id="IPR032675">
    <property type="entry name" value="LRR_dom_sf"/>
</dbReference>
<dbReference type="Pfam" id="PF13365">
    <property type="entry name" value="Trypsin_2"/>
    <property type="match status" value="1"/>
</dbReference>
<gene>
    <name evidence="3" type="ORF">SLINC_2765</name>
</gene>
<dbReference type="SUPFAM" id="SSF52058">
    <property type="entry name" value="L domain-like"/>
    <property type="match status" value="1"/>
</dbReference>
<dbReference type="InterPro" id="IPR027417">
    <property type="entry name" value="P-loop_NTPase"/>
</dbReference>
<reference evidence="3 4" key="1">
    <citation type="submission" date="2016-07" db="EMBL/GenBank/DDBJ databases">
        <title>Enhancement of antibiotic productionsby engineered nitrateutilization in actinobacteria.</title>
        <authorList>
            <person name="Meng S.C."/>
        </authorList>
    </citation>
    <scope>NUCLEOTIDE SEQUENCE [LARGE SCALE GENOMIC DNA]</scope>
    <source>
        <strain evidence="3 4">NRRL 2936</strain>
    </source>
</reference>
<keyword evidence="2 3" id="KW-0067">ATP-binding</keyword>
<name>A0A1B1M8N4_STRLN</name>
<dbReference type="Gene3D" id="2.40.10.10">
    <property type="entry name" value="Trypsin-like serine proteases"/>
    <property type="match status" value="1"/>
</dbReference>